<evidence type="ECO:0000313" key="1">
    <source>
        <dbReference type="EMBL" id="MCI39125.1"/>
    </source>
</evidence>
<sequence>MSMALYRTLGLDITWAAYGQHRDARPLQDVCFYSCRLRCRHFIALHLPERVFRQFGFTQTIPRLP</sequence>
<dbReference type="Proteomes" id="UP000265520">
    <property type="component" value="Unassembled WGS sequence"/>
</dbReference>
<protein>
    <submittedName>
        <fullName evidence="1">Serine/threonine-protein phosphatase 7 long form-like protein</fullName>
    </submittedName>
</protein>
<reference evidence="1 2" key="1">
    <citation type="journal article" date="2018" name="Front. Plant Sci.">
        <title>Red Clover (Trifolium pratense) and Zigzag Clover (T. medium) - A Picture of Genomic Similarities and Differences.</title>
        <authorList>
            <person name="Dluhosova J."/>
            <person name="Istvanek J."/>
            <person name="Nedelnik J."/>
            <person name="Repkova J."/>
        </authorList>
    </citation>
    <scope>NUCLEOTIDE SEQUENCE [LARGE SCALE GENOMIC DNA]</scope>
    <source>
        <strain evidence="2">cv. 10/8</strain>
        <tissue evidence="1">Leaf</tissue>
    </source>
</reference>
<organism evidence="1 2">
    <name type="scientific">Trifolium medium</name>
    <dbReference type="NCBI Taxonomy" id="97028"/>
    <lineage>
        <taxon>Eukaryota</taxon>
        <taxon>Viridiplantae</taxon>
        <taxon>Streptophyta</taxon>
        <taxon>Embryophyta</taxon>
        <taxon>Tracheophyta</taxon>
        <taxon>Spermatophyta</taxon>
        <taxon>Magnoliopsida</taxon>
        <taxon>eudicotyledons</taxon>
        <taxon>Gunneridae</taxon>
        <taxon>Pentapetalae</taxon>
        <taxon>rosids</taxon>
        <taxon>fabids</taxon>
        <taxon>Fabales</taxon>
        <taxon>Fabaceae</taxon>
        <taxon>Papilionoideae</taxon>
        <taxon>50 kb inversion clade</taxon>
        <taxon>NPAAA clade</taxon>
        <taxon>Hologalegina</taxon>
        <taxon>IRL clade</taxon>
        <taxon>Trifolieae</taxon>
        <taxon>Trifolium</taxon>
    </lineage>
</organism>
<keyword evidence="2" id="KW-1185">Reference proteome</keyword>
<feature type="non-terminal residue" evidence="1">
    <location>
        <position position="65"/>
    </location>
</feature>
<evidence type="ECO:0000313" key="2">
    <source>
        <dbReference type="Proteomes" id="UP000265520"/>
    </source>
</evidence>
<proteinExistence type="predicted"/>
<dbReference type="EMBL" id="LXQA010263855">
    <property type="protein sequence ID" value="MCI39125.1"/>
    <property type="molecule type" value="Genomic_DNA"/>
</dbReference>
<dbReference type="AlphaFoldDB" id="A0A392RU46"/>
<accession>A0A392RU46</accession>
<comment type="caution">
    <text evidence="1">The sequence shown here is derived from an EMBL/GenBank/DDBJ whole genome shotgun (WGS) entry which is preliminary data.</text>
</comment>
<name>A0A392RU46_9FABA</name>